<evidence type="ECO:0000313" key="10">
    <source>
        <dbReference type="EMBL" id="QHC55657.1"/>
    </source>
</evidence>
<feature type="binding site" evidence="7">
    <location>
        <position position="57"/>
    </location>
    <ligand>
        <name>O2</name>
        <dbReference type="ChEBI" id="CHEBI:15379"/>
    </ligand>
</feature>
<evidence type="ECO:0000256" key="3">
    <source>
        <dbReference type="ARBA" id="ARBA00022631"/>
    </source>
</evidence>
<organism evidence="9 11">
    <name type="scientific">Rathayibacter tanaceti</name>
    <dbReference type="NCBI Taxonomy" id="1671680"/>
    <lineage>
        <taxon>Bacteria</taxon>
        <taxon>Bacillati</taxon>
        <taxon>Actinomycetota</taxon>
        <taxon>Actinomycetes</taxon>
        <taxon>Micrococcales</taxon>
        <taxon>Microbacteriaceae</taxon>
        <taxon>Rathayibacter</taxon>
    </lineage>
</organism>
<feature type="binding site" evidence="7">
    <location>
        <position position="227"/>
    </location>
    <ligand>
        <name>5-hydroxyisourate</name>
        <dbReference type="ChEBI" id="CHEBI:18072"/>
    </ligand>
</feature>
<evidence type="ECO:0000256" key="6">
    <source>
        <dbReference type="PIRSR" id="PIRSR000241-1"/>
    </source>
</evidence>
<evidence type="ECO:0000313" key="11">
    <source>
        <dbReference type="Proteomes" id="UP000076717"/>
    </source>
</evidence>
<dbReference type="PIRSF" id="PIRSF000241">
    <property type="entry name" value="Urate_oxidase"/>
    <property type="match status" value="1"/>
</dbReference>
<feature type="binding site" evidence="7">
    <location>
        <position position="179"/>
    </location>
    <ligand>
        <name>5-hydroxyisourate</name>
        <dbReference type="ChEBI" id="CHEBI:18072"/>
    </ligand>
</feature>
<feature type="binding site" evidence="7">
    <location>
        <position position="253"/>
    </location>
    <ligand>
        <name>5-hydroxyisourate</name>
        <dbReference type="ChEBI" id="CHEBI:18072"/>
    </ligand>
</feature>
<feature type="binding site" evidence="7">
    <location>
        <position position="179"/>
    </location>
    <ligand>
        <name>urate</name>
        <dbReference type="ChEBI" id="CHEBI:17775"/>
    </ligand>
</feature>
<name>A0A166HH68_9MICO</name>
<dbReference type="PANTHER" id="PTHR42874:SF1">
    <property type="entry name" value="URICASE"/>
    <property type="match status" value="1"/>
</dbReference>
<feature type="binding site" evidence="7">
    <location>
        <position position="227"/>
    </location>
    <ligand>
        <name>urate</name>
        <dbReference type="ChEBI" id="CHEBI:17775"/>
    </ligand>
</feature>
<reference evidence="10" key="3">
    <citation type="submission" date="2019-12" db="EMBL/GenBank/DDBJ databases">
        <title>Complete and Draft Genome Sequences of New Strains and Members of Some Known Species of the Genus Rathayibacter isolated from Plants.</title>
        <authorList>
            <person name="Tarlachkov S.V."/>
            <person name="Starodumova I.P."/>
            <person name="Dorofeeva L.V."/>
            <person name="Prisyazhnaya N.V."/>
            <person name="Leyn S.A."/>
            <person name="Zlamal J.E."/>
            <person name="Elane M.L."/>
            <person name="Osterman A.L."/>
            <person name="Nadler S.A."/>
            <person name="Subbotin S.A."/>
            <person name="Evtushenko L.I."/>
        </authorList>
    </citation>
    <scope>NUCLEOTIDE SEQUENCE</scope>
    <source>
        <strain evidence="10">VKM Ac-2761</strain>
    </source>
</reference>
<comment type="catalytic activity">
    <reaction evidence="5 8">
        <text>urate + O2 + H2O = 5-hydroxyisourate + H2O2</text>
        <dbReference type="Rhea" id="RHEA:21368"/>
        <dbReference type="ChEBI" id="CHEBI:15377"/>
        <dbReference type="ChEBI" id="CHEBI:15379"/>
        <dbReference type="ChEBI" id="CHEBI:16240"/>
        <dbReference type="ChEBI" id="CHEBI:17775"/>
        <dbReference type="ChEBI" id="CHEBI:18072"/>
        <dbReference type="EC" id="1.7.3.3"/>
    </reaction>
</comment>
<dbReference type="Gene3D" id="3.10.270.10">
    <property type="entry name" value="Urate Oxidase"/>
    <property type="match status" value="1"/>
</dbReference>
<evidence type="ECO:0000256" key="8">
    <source>
        <dbReference type="RuleBase" id="RU004455"/>
    </source>
</evidence>
<reference evidence="12" key="2">
    <citation type="submission" date="2019-12" db="EMBL/GenBank/DDBJ databases">
        <title>Complete and draft genome sequences of new strains and members of some known species of the genus Rathayibacter isolated from plants.</title>
        <authorList>
            <person name="Tarlachkov S.V."/>
            <person name="Starodumova I.P."/>
            <person name="Dorofeeva L.V."/>
            <person name="Prisyazhnaya N.V."/>
            <person name="Leyn S."/>
            <person name="Zlamal J."/>
            <person name="Elan M."/>
            <person name="Osterman A.L."/>
            <person name="Nadler S."/>
            <person name="Subbotin S.A."/>
            <person name="Evtushenko L.I."/>
        </authorList>
    </citation>
    <scope>NUCLEOTIDE SEQUENCE [LARGE SCALE GENOMIC DNA]</scope>
    <source>
        <strain evidence="12">VKM Ac-2761</strain>
    </source>
</reference>
<feature type="active site" description="Charge relay system" evidence="6">
    <location>
        <position position="12"/>
    </location>
</feature>
<dbReference type="GO" id="GO:0006144">
    <property type="term" value="P:purine nucleobase metabolic process"/>
    <property type="evidence" value="ECO:0007669"/>
    <property type="project" value="UniProtKB-KW"/>
</dbReference>
<dbReference type="KEGG" id="rte:GSU10_08445"/>
<keyword evidence="3 5" id="KW-0659">Purine metabolism</keyword>
<feature type="binding site" evidence="7">
    <location>
        <position position="253"/>
    </location>
    <ligand>
        <name>urate</name>
        <dbReference type="ChEBI" id="CHEBI:17775"/>
    </ligand>
</feature>
<comment type="function">
    <text evidence="5 8">Catalyzes the oxidation of uric acid to 5-hydroxyisourate, which is further processed to form (S)-allantoin.</text>
</comment>
<evidence type="ECO:0000256" key="2">
    <source>
        <dbReference type="ARBA" id="ARBA00009760"/>
    </source>
</evidence>
<evidence type="ECO:0000256" key="1">
    <source>
        <dbReference type="ARBA" id="ARBA00004831"/>
    </source>
</evidence>
<evidence type="ECO:0000256" key="4">
    <source>
        <dbReference type="ARBA" id="ARBA00023002"/>
    </source>
</evidence>
<dbReference type="SUPFAM" id="SSF55620">
    <property type="entry name" value="Tetrahydrobiopterin biosynthesis enzymes-like"/>
    <property type="match status" value="2"/>
</dbReference>
<dbReference type="PATRIC" id="fig|1671680.3.peg.2461"/>
<dbReference type="NCBIfam" id="TIGR03383">
    <property type="entry name" value="urate_oxi"/>
    <property type="match status" value="1"/>
</dbReference>
<dbReference type="Proteomes" id="UP000465031">
    <property type="component" value="Chromosome"/>
</dbReference>
<dbReference type="InterPro" id="IPR002042">
    <property type="entry name" value="Uricase"/>
</dbReference>
<gene>
    <name evidence="9" type="primary">uox</name>
    <name evidence="10" type="synonym">pucL</name>
    <name evidence="9" type="ORF">ACH61_02309</name>
    <name evidence="10" type="ORF">GSU10_08445</name>
</gene>
<evidence type="ECO:0000256" key="5">
    <source>
        <dbReference type="PIRNR" id="PIRNR000241"/>
    </source>
</evidence>
<keyword evidence="4 5" id="KW-0560">Oxidoreductase</keyword>
<feature type="binding site" evidence="7">
    <location>
        <position position="253"/>
    </location>
    <ligand>
        <name>O2</name>
        <dbReference type="ChEBI" id="CHEBI:15379"/>
    </ligand>
</feature>
<keyword evidence="11" id="KW-1185">Reference proteome</keyword>
<comment type="similarity">
    <text evidence="2 5 8">Belongs to the uricase family.</text>
</comment>
<feature type="binding site" evidence="7">
    <location>
        <position position="57"/>
    </location>
    <ligand>
        <name>urate</name>
        <dbReference type="ChEBI" id="CHEBI:17775"/>
    </ligand>
</feature>
<dbReference type="EC" id="1.7.3.3" evidence="5 8"/>
<dbReference type="GO" id="GO:0004846">
    <property type="term" value="F:urate oxidase activity"/>
    <property type="evidence" value="ECO:0007669"/>
    <property type="project" value="UniProtKB-EC"/>
</dbReference>
<dbReference type="EMBL" id="LIIN01000087">
    <property type="protein sequence ID" value="KZX20585.1"/>
    <property type="molecule type" value="Genomic_DNA"/>
</dbReference>
<evidence type="ECO:0000313" key="9">
    <source>
        <dbReference type="EMBL" id="KZX20585.1"/>
    </source>
</evidence>
<dbReference type="Pfam" id="PF01014">
    <property type="entry name" value="Uricase"/>
    <property type="match status" value="2"/>
</dbReference>
<accession>A0A166HH68</accession>
<feature type="binding site" evidence="7">
    <location>
        <position position="57"/>
    </location>
    <ligand>
        <name>5-hydroxyisourate</name>
        <dbReference type="ChEBI" id="CHEBI:18072"/>
    </ligand>
</feature>
<evidence type="ECO:0000313" key="12">
    <source>
        <dbReference type="Proteomes" id="UP000465031"/>
    </source>
</evidence>
<feature type="active site" description="Charge relay system" evidence="6">
    <location>
        <position position="57"/>
    </location>
</feature>
<dbReference type="EMBL" id="CP047186">
    <property type="protein sequence ID" value="QHC55657.1"/>
    <property type="molecule type" value="Genomic_DNA"/>
</dbReference>
<dbReference type="Proteomes" id="UP000076717">
    <property type="component" value="Unassembled WGS sequence"/>
</dbReference>
<dbReference type="RefSeq" id="WP_068212011.1">
    <property type="nucleotide sequence ID" value="NZ_CP047186.1"/>
</dbReference>
<sequence length="306" mass="34358">MSIILGDHQYGKAENRVVRIYRETPRHEIHDVNVSTALRGDFEAAHREGDQSAVLPTDTQKQTAYSFAKEKGLRSIEPYGLELARHFVDGYSPVHGARIEIEEFAWERVLVDGREHDHTWVRKGQETRTASVTVEGTGDQRQVWITGGFKDLTILKSTGSEFHGFLTDPYTVLQPTNDRVMATSLVATWRFALSEEEIAAMDWEALYAGVKALMVSRFATVHSLALQQTLFEMGKAVLEEYPQIVEIRLSAPNKHHFVYDLSPFGVENDNEVFHAADRPYGLIQASVTRDDAPPAGPAWTAYTGLV</sequence>
<dbReference type="OrthoDB" id="9809009at2"/>
<evidence type="ECO:0000256" key="7">
    <source>
        <dbReference type="PIRSR" id="PIRSR000241-2"/>
    </source>
</evidence>
<protein>
    <recommendedName>
        <fullName evidence="5 8">Uricase</fullName>
        <ecNumber evidence="5 8">1.7.3.3</ecNumber>
    </recommendedName>
    <alternativeName>
        <fullName evidence="5">Urate oxidase</fullName>
    </alternativeName>
</protein>
<feature type="binding site" evidence="7">
    <location>
        <position position="162"/>
    </location>
    <ligand>
        <name>urate</name>
        <dbReference type="ChEBI" id="CHEBI:17775"/>
    </ligand>
</feature>
<proteinExistence type="inferred from homology"/>
<feature type="binding site" evidence="7">
    <location>
        <position position="162"/>
    </location>
    <ligand>
        <name>5-hydroxyisourate</name>
        <dbReference type="ChEBI" id="CHEBI:18072"/>
    </ligand>
</feature>
<dbReference type="AlphaFoldDB" id="A0A166HH68"/>
<feature type="binding site" evidence="7">
    <location>
        <position position="58"/>
    </location>
    <ligand>
        <name>urate</name>
        <dbReference type="ChEBI" id="CHEBI:17775"/>
    </ligand>
</feature>
<comment type="pathway">
    <text evidence="1 5">Purine metabolism; urate degradation; (S)-allantoin from urate: step 1/3.</text>
</comment>
<dbReference type="PRINTS" id="PR00093">
    <property type="entry name" value="URICASE"/>
</dbReference>
<reference evidence="9 11" key="1">
    <citation type="submission" date="2015-08" db="EMBL/GenBank/DDBJ databases">
        <title>Draft Genome Sequence of Rathayibacter sp. Strain VKM Ac-2596 Isolated from Leaf Gall Induced by Plant-Parasitic Nematodes.</title>
        <authorList>
            <person name="Vasilenko O.V."/>
            <person name="Starodumova I.P."/>
            <person name="Tarlachkov S.V."/>
            <person name="Dorofeeva L.V."/>
            <person name="Evtushenko L.I."/>
        </authorList>
    </citation>
    <scope>NUCLEOTIDE SEQUENCE [LARGE SCALE GENOMIC DNA]</scope>
    <source>
        <strain evidence="9 11">VKM Ac-2596</strain>
    </source>
</reference>
<dbReference type="GO" id="GO:0019628">
    <property type="term" value="P:urate catabolic process"/>
    <property type="evidence" value="ECO:0007669"/>
    <property type="project" value="UniProtKB-UniPathway"/>
</dbReference>
<dbReference type="PANTHER" id="PTHR42874">
    <property type="entry name" value="URICASE"/>
    <property type="match status" value="1"/>
</dbReference>
<dbReference type="UniPathway" id="UPA00394">
    <property type="reaction ID" value="UER00650"/>
</dbReference>
<feature type="active site" description="Charge relay system" evidence="6">
    <location>
        <position position="255"/>
    </location>
</feature>